<proteinExistence type="predicted"/>
<organism evidence="2 3">
    <name type="scientific">Candidatus Magasanikbacteria bacterium RIFOXYD1_FULL_40_23</name>
    <dbReference type="NCBI Taxonomy" id="1798705"/>
    <lineage>
        <taxon>Bacteria</taxon>
        <taxon>Candidatus Magasanikiibacteriota</taxon>
    </lineage>
</organism>
<protein>
    <recommendedName>
        <fullName evidence="4">DUF4491 domain-containing protein</fullName>
    </recommendedName>
</protein>
<sequence length="80" mass="8881">MYVVATLGVILLTYGVFLEAERKQDAVFIIASGCLLVYALWINSLIFSLAMAGLFVGSWIELIEILRGKHHHVCTIEGNK</sequence>
<feature type="transmembrane region" description="Helical" evidence="1">
    <location>
        <begin position="28"/>
        <end position="60"/>
    </location>
</feature>
<evidence type="ECO:0000313" key="3">
    <source>
        <dbReference type="Proteomes" id="UP000176634"/>
    </source>
</evidence>
<gene>
    <name evidence="2" type="ORF">A2563_03100</name>
</gene>
<dbReference type="EMBL" id="MFRA01000005">
    <property type="protein sequence ID" value="OGH92635.1"/>
    <property type="molecule type" value="Genomic_DNA"/>
</dbReference>
<evidence type="ECO:0000313" key="2">
    <source>
        <dbReference type="EMBL" id="OGH92635.1"/>
    </source>
</evidence>
<keyword evidence="1" id="KW-0812">Transmembrane</keyword>
<reference evidence="2 3" key="1">
    <citation type="journal article" date="2016" name="Nat. Commun.">
        <title>Thousands of microbial genomes shed light on interconnected biogeochemical processes in an aquifer system.</title>
        <authorList>
            <person name="Anantharaman K."/>
            <person name="Brown C.T."/>
            <person name="Hug L.A."/>
            <person name="Sharon I."/>
            <person name="Castelle C.J."/>
            <person name="Probst A.J."/>
            <person name="Thomas B.C."/>
            <person name="Singh A."/>
            <person name="Wilkins M.J."/>
            <person name="Karaoz U."/>
            <person name="Brodie E.L."/>
            <person name="Williams K.H."/>
            <person name="Hubbard S.S."/>
            <person name="Banfield J.F."/>
        </authorList>
    </citation>
    <scope>NUCLEOTIDE SEQUENCE [LARGE SCALE GENOMIC DNA]</scope>
</reference>
<evidence type="ECO:0008006" key="4">
    <source>
        <dbReference type="Google" id="ProtNLM"/>
    </source>
</evidence>
<keyword evidence="1" id="KW-0472">Membrane</keyword>
<comment type="caution">
    <text evidence="2">The sequence shown here is derived from an EMBL/GenBank/DDBJ whole genome shotgun (WGS) entry which is preliminary data.</text>
</comment>
<dbReference type="STRING" id="1798705.A2563_03100"/>
<accession>A0A1F6P8X9</accession>
<dbReference type="AlphaFoldDB" id="A0A1F6P8X9"/>
<name>A0A1F6P8X9_9BACT</name>
<evidence type="ECO:0000256" key="1">
    <source>
        <dbReference type="SAM" id="Phobius"/>
    </source>
</evidence>
<keyword evidence="1" id="KW-1133">Transmembrane helix</keyword>
<dbReference type="Proteomes" id="UP000176634">
    <property type="component" value="Unassembled WGS sequence"/>
</dbReference>